<dbReference type="SUPFAM" id="SSF75304">
    <property type="entry name" value="Amidase signature (AS) enzymes"/>
    <property type="match status" value="1"/>
</dbReference>
<dbReference type="GO" id="GO:0016787">
    <property type="term" value="F:hydrolase activity"/>
    <property type="evidence" value="ECO:0007669"/>
    <property type="project" value="UniProtKB-KW"/>
</dbReference>
<proteinExistence type="inferred from homology"/>
<protein>
    <recommendedName>
        <fullName evidence="4">Amidase domain-containing protein</fullName>
    </recommendedName>
</protein>
<feature type="domain" description="Amidase" evidence="4">
    <location>
        <begin position="132"/>
        <end position="255"/>
    </location>
</feature>
<feature type="domain" description="Amidase" evidence="4">
    <location>
        <begin position="272"/>
        <end position="586"/>
    </location>
</feature>
<dbReference type="EMBL" id="JAPUFD010000006">
    <property type="protein sequence ID" value="MDI1487720.1"/>
    <property type="molecule type" value="Genomic_DNA"/>
</dbReference>
<feature type="compositionally biased region" description="Basic and acidic residues" evidence="3">
    <location>
        <begin position="43"/>
        <end position="54"/>
    </location>
</feature>
<gene>
    <name evidence="5" type="ORF">OHK93_006992</name>
</gene>
<dbReference type="InterPro" id="IPR023631">
    <property type="entry name" value="Amidase_dom"/>
</dbReference>
<dbReference type="Pfam" id="PF01425">
    <property type="entry name" value="Amidase"/>
    <property type="match status" value="2"/>
</dbReference>
<dbReference type="PANTHER" id="PTHR46072">
    <property type="entry name" value="AMIDASE-RELATED-RELATED"/>
    <property type="match status" value="1"/>
</dbReference>
<dbReference type="InterPro" id="IPR036928">
    <property type="entry name" value="AS_sf"/>
</dbReference>
<evidence type="ECO:0000259" key="4">
    <source>
        <dbReference type="Pfam" id="PF01425"/>
    </source>
</evidence>
<dbReference type="Proteomes" id="UP001161017">
    <property type="component" value="Unassembled WGS sequence"/>
</dbReference>
<feature type="region of interest" description="Disordered" evidence="3">
    <location>
        <begin position="1"/>
        <end position="54"/>
    </location>
</feature>
<comment type="caution">
    <text evidence="5">The sequence shown here is derived from an EMBL/GenBank/DDBJ whole genome shotgun (WGS) entry which is preliminary data.</text>
</comment>
<evidence type="ECO:0000256" key="1">
    <source>
        <dbReference type="ARBA" id="ARBA00009199"/>
    </source>
</evidence>
<dbReference type="Gene3D" id="3.90.1300.10">
    <property type="entry name" value="Amidase signature (AS) domain"/>
    <property type="match status" value="2"/>
</dbReference>
<evidence type="ECO:0000313" key="5">
    <source>
        <dbReference type="EMBL" id="MDI1487720.1"/>
    </source>
</evidence>
<dbReference type="InterPro" id="IPR020100">
    <property type="entry name" value="Glc-repressible_Grg1"/>
</dbReference>
<dbReference type="AlphaFoldDB" id="A0AA43QJN0"/>
<accession>A0AA43QJN0</accession>
<feature type="compositionally biased region" description="Polar residues" evidence="3">
    <location>
        <begin position="1"/>
        <end position="10"/>
    </location>
</feature>
<sequence>MEAAKNTVNSGIDAAKGATATGSKEANKSVAQDSNASAGTRAEAGKDAAGDKVNELKHKIRDRKLSTLHPRFPKSYLLPKYLLPPADTPNVLSTPQTCGILTPLDLEMTDPALPASTLLQRLHERRYTAVQVCTAFCKRATLAHQLTNCITEPLFPLALARAEFLDEYLNRTGELFGPLHGLPISVKDSFDIKDYDSSVGIAALCFKPARGNAQMVEVLLGAGAVVHAKTNVPQTLLALDSVNNVFGRVRNPLERAGDVFPDYGKLIRMAPTLGIGTDVGGSVRIPAMCEGLVGFKPSTGRLPYGGQQSLQAPGAAKLGMEASAGVIARRCEDVALMMKAVEGARCWEVDPAIIPGQWWSGQGVGLEEGVKTVGVLWTDGNTTPLPPVRRCMQDVAARLERKGVRVVDVKMPRFEELQGLMNKFFNSQDNHHLFSLIDQTEEPLISWLRKFGFRRRDGISLAELRELWAKRVELQQEMLKMFKTEDGQDMDAIVLPVAPHPVPGIDEWGGVGYTGIFVLLDWPAVSIPIRKCGEQDLVEEPEGPVLGRWDKINRALWDKSKVNRRKYLDSPLSIQLIAPRLQEKRLWDVSRYVEEILSEMPGNVKAKL</sequence>
<dbReference type="Pfam" id="PF11034">
    <property type="entry name" value="Grg1"/>
    <property type="match status" value="1"/>
</dbReference>
<evidence type="ECO:0000313" key="6">
    <source>
        <dbReference type="Proteomes" id="UP001161017"/>
    </source>
</evidence>
<keyword evidence="6" id="KW-1185">Reference proteome</keyword>
<reference evidence="5" key="1">
    <citation type="journal article" date="2023" name="Genome Biol. Evol.">
        <title>First Whole Genome Sequence and Flow Cytometry Genome Size Data for the Lichen-Forming Fungus Ramalina farinacea (Ascomycota).</title>
        <authorList>
            <person name="Llewellyn T."/>
            <person name="Mian S."/>
            <person name="Hill R."/>
            <person name="Leitch I.J."/>
            <person name="Gaya E."/>
        </authorList>
    </citation>
    <scope>NUCLEOTIDE SEQUENCE</scope>
    <source>
        <strain evidence="5">LIQ254RAFAR</strain>
    </source>
</reference>
<dbReference type="PANTHER" id="PTHR46072:SF6">
    <property type="entry name" value="AMIDASE, PUTATIVE (AFU_ORTHOLOGUE AFUA_1G14530)-RELATED"/>
    <property type="match status" value="1"/>
</dbReference>
<comment type="similarity">
    <text evidence="1">Belongs to the amidase family.</text>
</comment>
<feature type="compositionally biased region" description="Polar residues" evidence="3">
    <location>
        <begin position="20"/>
        <end position="38"/>
    </location>
</feature>
<name>A0AA43QJN0_9LECA</name>
<dbReference type="PIRSF" id="PIRSF001221">
    <property type="entry name" value="Amidase_fungi"/>
    <property type="match status" value="1"/>
</dbReference>
<keyword evidence="2" id="KW-0378">Hydrolase</keyword>
<evidence type="ECO:0000256" key="2">
    <source>
        <dbReference type="ARBA" id="ARBA00022801"/>
    </source>
</evidence>
<organism evidence="5 6">
    <name type="scientific">Ramalina farinacea</name>
    <dbReference type="NCBI Taxonomy" id="258253"/>
    <lineage>
        <taxon>Eukaryota</taxon>
        <taxon>Fungi</taxon>
        <taxon>Dikarya</taxon>
        <taxon>Ascomycota</taxon>
        <taxon>Pezizomycotina</taxon>
        <taxon>Lecanoromycetes</taxon>
        <taxon>OSLEUM clade</taxon>
        <taxon>Lecanoromycetidae</taxon>
        <taxon>Lecanorales</taxon>
        <taxon>Lecanorineae</taxon>
        <taxon>Ramalinaceae</taxon>
        <taxon>Ramalina</taxon>
    </lineage>
</organism>
<evidence type="ECO:0000256" key="3">
    <source>
        <dbReference type="SAM" id="MobiDB-lite"/>
    </source>
</evidence>